<reference evidence="1" key="1">
    <citation type="submission" date="2014-09" db="EMBL/GenBank/DDBJ databases">
        <authorList>
            <person name="Magalhaes I.L.F."/>
            <person name="Oliveira U."/>
            <person name="Santos F.R."/>
            <person name="Vidigal T.H.D.A."/>
            <person name="Brescovit A.D."/>
            <person name="Santos A.J."/>
        </authorList>
    </citation>
    <scope>NUCLEOTIDE SEQUENCE</scope>
    <source>
        <tissue evidence="1">Shoot tissue taken approximately 20 cm above the soil surface</tissue>
    </source>
</reference>
<evidence type="ECO:0000313" key="1">
    <source>
        <dbReference type="EMBL" id="JAD89463.1"/>
    </source>
</evidence>
<protein>
    <submittedName>
        <fullName evidence="1">Uncharacterized protein</fullName>
    </submittedName>
</protein>
<name>A0A0A9DRZ5_ARUDO</name>
<sequence length="40" mass="4236">MAPVGEVAAAMRWMVAQFCCPLGRAGMFGVGVGFGFDREL</sequence>
<organism evidence="1">
    <name type="scientific">Arundo donax</name>
    <name type="common">Giant reed</name>
    <name type="synonym">Donax arundinaceus</name>
    <dbReference type="NCBI Taxonomy" id="35708"/>
    <lineage>
        <taxon>Eukaryota</taxon>
        <taxon>Viridiplantae</taxon>
        <taxon>Streptophyta</taxon>
        <taxon>Embryophyta</taxon>
        <taxon>Tracheophyta</taxon>
        <taxon>Spermatophyta</taxon>
        <taxon>Magnoliopsida</taxon>
        <taxon>Liliopsida</taxon>
        <taxon>Poales</taxon>
        <taxon>Poaceae</taxon>
        <taxon>PACMAD clade</taxon>
        <taxon>Arundinoideae</taxon>
        <taxon>Arundineae</taxon>
        <taxon>Arundo</taxon>
    </lineage>
</organism>
<reference evidence="1" key="2">
    <citation type="journal article" date="2015" name="Data Brief">
        <title>Shoot transcriptome of the giant reed, Arundo donax.</title>
        <authorList>
            <person name="Barrero R.A."/>
            <person name="Guerrero F.D."/>
            <person name="Moolhuijzen P."/>
            <person name="Goolsby J.A."/>
            <person name="Tidwell J."/>
            <person name="Bellgard S.E."/>
            <person name="Bellgard M.I."/>
        </authorList>
    </citation>
    <scope>NUCLEOTIDE SEQUENCE</scope>
    <source>
        <tissue evidence="1">Shoot tissue taken approximately 20 cm above the soil surface</tissue>
    </source>
</reference>
<dbReference type="EMBL" id="GBRH01208432">
    <property type="protein sequence ID" value="JAD89463.1"/>
    <property type="molecule type" value="Transcribed_RNA"/>
</dbReference>
<dbReference type="AlphaFoldDB" id="A0A0A9DRZ5"/>
<accession>A0A0A9DRZ5</accession>
<proteinExistence type="predicted"/>